<accession>A0A0A9BQI1</accession>
<proteinExistence type="predicted"/>
<sequence length="35" mass="3896">MWFPVSIRTLKKSHCLAKLTSFHQASACLSSDSTL</sequence>
<reference evidence="1" key="1">
    <citation type="submission" date="2014-09" db="EMBL/GenBank/DDBJ databases">
        <authorList>
            <person name="Magalhaes I.L.F."/>
            <person name="Oliveira U."/>
            <person name="Santos F.R."/>
            <person name="Vidigal T.H.D.A."/>
            <person name="Brescovit A.D."/>
            <person name="Santos A.J."/>
        </authorList>
    </citation>
    <scope>NUCLEOTIDE SEQUENCE</scope>
    <source>
        <tissue evidence="1">Shoot tissue taken approximately 20 cm above the soil surface</tissue>
    </source>
</reference>
<organism evidence="1">
    <name type="scientific">Arundo donax</name>
    <name type="common">Giant reed</name>
    <name type="synonym">Donax arundinaceus</name>
    <dbReference type="NCBI Taxonomy" id="35708"/>
    <lineage>
        <taxon>Eukaryota</taxon>
        <taxon>Viridiplantae</taxon>
        <taxon>Streptophyta</taxon>
        <taxon>Embryophyta</taxon>
        <taxon>Tracheophyta</taxon>
        <taxon>Spermatophyta</taxon>
        <taxon>Magnoliopsida</taxon>
        <taxon>Liliopsida</taxon>
        <taxon>Poales</taxon>
        <taxon>Poaceae</taxon>
        <taxon>PACMAD clade</taxon>
        <taxon>Arundinoideae</taxon>
        <taxon>Arundineae</taxon>
        <taxon>Arundo</taxon>
    </lineage>
</organism>
<dbReference type="AlphaFoldDB" id="A0A0A9BQI1"/>
<evidence type="ECO:0000313" key="1">
    <source>
        <dbReference type="EMBL" id="JAD66234.1"/>
    </source>
</evidence>
<protein>
    <submittedName>
        <fullName evidence="1">Uncharacterized protein</fullName>
    </submittedName>
</protein>
<name>A0A0A9BQI1_ARUDO</name>
<dbReference type="EMBL" id="GBRH01231661">
    <property type="protein sequence ID" value="JAD66234.1"/>
    <property type="molecule type" value="Transcribed_RNA"/>
</dbReference>
<reference evidence="1" key="2">
    <citation type="journal article" date="2015" name="Data Brief">
        <title>Shoot transcriptome of the giant reed, Arundo donax.</title>
        <authorList>
            <person name="Barrero R.A."/>
            <person name="Guerrero F.D."/>
            <person name="Moolhuijzen P."/>
            <person name="Goolsby J.A."/>
            <person name="Tidwell J."/>
            <person name="Bellgard S.E."/>
            <person name="Bellgard M.I."/>
        </authorList>
    </citation>
    <scope>NUCLEOTIDE SEQUENCE</scope>
    <source>
        <tissue evidence="1">Shoot tissue taken approximately 20 cm above the soil surface</tissue>
    </source>
</reference>